<name>A0AAD8S0N7_LOLMU</name>
<evidence type="ECO:0000313" key="2">
    <source>
        <dbReference type="EMBL" id="KAK1643469.1"/>
    </source>
</evidence>
<protein>
    <submittedName>
        <fullName evidence="2">Uncharacterized protein</fullName>
    </submittedName>
</protein>
<sequence>MAGLSRTGGALLLAGGHPWRRSGVEAGGWKRAWERRSAGAQEAERRRETREEETRGDWGAAACETIGWAGFARPPMKREWRAARGAGLAWVAAALCARVKVAKALASCCAAAARGLAVEMRSRAAHWPGRAGAAAANRALLASQRRTGAAGGQHGGLVEKKLFLTENGPKSLKFASN</sequence>
<evidence type="ECO:0000256" key="1">
    <source>
        <dbReference type="SAM" id="MobiDB-lite"/>
    </source>
</evidence>
<feature type="region of interest" description="Disordered" evidence="1">
    <location>
        <begin position="35"/>
        <end position="56"/>
    </location>
</feature>
<evidence type="ECO:0000313" key="3">
    <source>
        <dbReference type="Proteomes" id="UP001231189"/>
    </source>
</evidence>
<dbReference type="AlphaFoldDB" id="A0AAD8S0N7"/>
<gene>
    <name evidence="2" type="ORF">QYE76_061274</name>
</gene>
<organism evidence="2 3">
    <name type="scientific">Lolium multiflorum</name>
    <name type="common">Italian ryegrass</name>
    <name type="synonym">Lolium perenne subsp. multiflorum</name>
    <dbReference type="NCBI Taxonomy" id="4521"/>
    <lineage>
        <taxon>Eukaryota</taxon>
        <taxon>Viridiplantae</taxon>
        <taxon>Streptophyta</taxon>
        <taxon>Embryophyta</taxon>
        <taxon>Tracheophyta</taxon>
        <taxon>Spermatophyta</taxon>
        <taxon>Magnoliopsida</taxon>
        <taxon>Liliopsida</taxon>
        <taxon>Poales</taxon>
        <taxon>Poaceae</taxon>
        <taxon>BOP clade</taxon>
        <taxon>Pooideae</taxon>
        <taxon>Poodae</taxon>
        <taxon>Poeae</taxon>
        <taxon>Poeae Chloroplast Group 2 (Poeae type)</taxon>
        <taxon>Loliodinae</taxon>
        <taxon>Loliinae</taxon>
        <taxon>Lolium</taxon>
    </lineage>
</organism>
<dbReference type="Proteomes" id="UP001231189">
    <property type="component" value="Unassembled WGS sequence"/>
</dbReference>
<dbReference type="EMBL" id="JAUUTY010000004">
    <property type="protein sequence ID" value="KAK1643469.1"/>
    <property type="molecule type" value="Genomic_DNA"/>
</dbReference>
<accession>A0AAD8S0N7</accession>
<comment type="caution">
    <text evidence="2">The sequence shown here is derived from an EMBL/GenBank/DDBJ whole genome shotgun (WGS) entry which is preliminary data.</text>
</comment>
<keyword evidence="3" id="KW-1185">Reference proteome</keyword>
<proteinExistence type="predicted"/>
<reference evidence="2" key="1">
    <citation type="submission" date="2023-07" db="EMBL/GenBank/DDBJ databases">
        <title>A chromosome-level genome assembly of Lolium multiflorum.</title>
        <authorList>
            <person name="Chen Y."/>
            <person name="Copetti D."/>
            <person name="Kolliker R."/>
            <person name="Studer B."/>
        </authorList>
    </citation>
    <scope>NUCLEOTIDE SEQUENCE</scope>
    <source>
        <strain evidence="2">02402/16</strain>
        <tissue evidence="2">Leaf</tissue>
    </source>
</reference>